<dbReference type="SUPFAM" id="SSF55729">
    <property type="entry name" value="Acyl-CoA N-acyltransferases (Nat)"/>
    <property type="match status" value="1"/>
</dbReference>
<dbReference type="PROSITE" id="PS51186">
    <property type="entry name" value="GNAT"/>
    <property type="match status" value="1"/>
</dbReference>
<dbReference type="Proteomes" id="UP000469949">
    <property type="component" value="Unassembled WGS sequence"/>
</dbReference>
<dbReference type="InterPro" id="IPR050769">
    <property type="entry name" value="NAT_camello-type"/>
</dbReference>
<name>A0A833N3D2_9HYPH</name>
<dbReference type="InterPro" id="IPR016181">
    <property type="entry name" value="Acyl_CoA_acyltransferase"/>
</dbReference>
<sequence>MQDCAAENTIAALRRFNRFYTGLIGALDDRFLGCDVTLPEARLLYEIASQEPATASAIQAALGMDAGYVSRIVARFEKRGWIIRARGADARARVIRLTEAGRGAFASVDGRQRGAVADLVGGLDPVQQADLAEALARVRLLLRPESMPGFAIRPFRTGDMGLIAARQSKLYADSHGWGRGLEIVEGESTTNFLRGFKPGREQCWVAEIDGVMAGSVLLTDEGDGVARLRLLYVEPFARCRGIGDALVATCVGFARVTGYVRLDLWTHTALAAARRLYARHGFTCIETATHTTFGTPVEGETWRLDLRGPAQAPDRAA</sequence>
<dbReference type="GO" id="GO:0003700">
    <property type="term" value="F:DNA-binding transcription factor activity"/>
    <property type="evidence" value="ECO:0007669"/>
    <property type="project" value="InterPro"/>
</dbReference>
<dbReference type="InterPro" id="IPR036388">
    <property type="entry name" value="WH-like_DNA-bd_sf"/>
</dbReference>
<dbReference type="PANTHER" id="PTHR13947">
    <property type="entry name" value="GNAT FAMILY N-ACETYLTRANSFERASE"/>
    <property type="match status" value="1"/>
</dbReference>
<gene>
    <name evidence="4" type="ORF">F8B43_2155</name>
</gene>
<proteinExistence type="predicted"/>
<protein>
    <submittedName>
        <fullName evidence="4">Histone acetyltransferase HPA2</fullName>
    </submittedName>
</protein>
<dbReference type="Gene3D" id="1.10.10.10">
    <property type="entry name" value="Winged helix-like DNA-binding domain superfamily/Winged helix DNA-binding domain"/>
    <property type="match status" value="1"/>
</dbReference>
<dbReference type="Pfam" id="PF00583">
    <property type="entry name" value="Acetyltransf_1"/>
    <property type="match status" value="1"/>
</dbReference>
<comment type="caution">
    <text evidence="4">The sequence shown here is derived from an EMBL/GenBank/DDBJ whole genome shotgun (WGS) entry which is preliminary data.</text>
</comment>
<dbReference type="EMBL" id="WEKV01000009">
    <property type="protein sequence ID" value="KAB7785654.1"/>
    <property type="molecule type" value="Genomic_DNA"/>
</dbReference>
<accession>A0A833N3D2</accession>
<dbReference type="Pfam" id="PF12802">
    <property type="entry name" value="MarR_2"/>
    <property type="match status" value="1"/>
</dbReference>
<evidence type="ECO:0000256" key="1">
    <source>
        <dbReference type="ARBA" id="ARBA00022679"/>
    </source>
</evidence>
<dbReference type="PANTHER" id="PTHR13947:SF37">
    <property type="entry name" value="LD18367P"/>
    <property type="match status" value="1"/>
</dbReference>
<dbReference type="PROSITE" id="PS50995">
    <property type="entry name" value="HTH_MARR_2"/>
    <property type="match status" value="1"/>
</dbReference>
<dbReference type="InterPro" id="IPR000835">
    <property type="entry name" value="HTH_MarR-typ"/>
</dbReference>
<feature type="domain" description="HTH marR-type" evidence="2">
    <location>
        <begin position="6"/>
        <end position="140"/>
    </location>
</feature>
<dbReference type="CDD" id="cd04301">
    <property type="entry name" value="NAT_SF"/>
    <property type="match status" value="1"/>
</dbReference>
<dbReference type="InterPro" id="IPR000182">
    <property type="entry name" value="GNAT_dom"/>
</dbReference>
<dbReference type="GO" id="GO:0008080">
    <property type="term" value="F:N-acetyltransferase activity"/>
    <property type="evidence" value="ECO:0007669"/>
    <property type="project" value="InterPro"/>
</dbReference>
<evidence type="ECO:0000259" key="3">
    <source>
        <dbReference type="PROSITE" id="PS51186"/>
    </source>
</evidence>
<reference evidence="4 5" key="1">
    <citation type="submission" date="2019-10" db="EMBL/GenBank/DDBJ databases">
        <title>Draft Genome Sequence of the Caffeine Degrading Methylotroph Methylorubrum populi PINKEL.</title>
        <authorList>
            <person name="Dawson S.C."/>
            <person name="Zhang X."/>
            <person name="Wright M.E."/>
            <person name="Sharma G."/>
            <person name="Langner J.T."/>
            <person name="Ditty J.L."/>
            <person name="Subuyuj G.A."/>
        </authorList>
    </citation>
    <scope>NUCLEOTIDE SEQUENCE [LARGE SCALE GENOMIC DNA]</scope>
    <source>
        <strain evidence="4 5">Pinkel</strain>
    </source>
</reference>
<dbReference type="RefSeq" id="WP_152276943.1">
    <property type="nucleotide sequence ID" value="NZ_WEKV01000009.1"/>
</dbReference>
<dbReference type="Gene3D" id="3.40.630.30">
    <property type="match status" value="1"/>
</dbReference>
<evidence type="ECO:0000313" key="5">
    <source>
        <dbReference type="Proteomes" id="UP000469949"/>
    </source>
</evidence>
<evidence type="ECO:0000259" key="2">
    <source>
        <dbReference type="PROSITE" id="PS50995"/>
    </source>
</evidence>
<feature type="domain" description="N-acetyltransferase" evidence="3">
    <location>
        <begin position="150"/>
        <end position="309"/>
    </location>
</feature>
<dbReference type="SMART" id="SM00347">
    <property type="entry name" value="HTH_MARR"/>
    <property type="match status" value="1"/>
</dbReference>
<organism evidence="4 5">
    <name type="scientific">Methylorubrum populi</name>
    <dbReference type="NCBI Taxonomy" id="223967"/>
    <lineage>
        <taxon>Bacteria</taxon>
        <taxon>Pseudomonadati</taxon>
        <taxon>Pseudomonadota</taxon>
        <taxon>Alphaproteobacteria</taxon>
        <taxon>Hyphomicrobiales</taxon>
        <taxon>Methylobacteriaceae</taxon>
        <taxon>Methylorubrum</taxon>
    </lineage>
</organism>
<keyword evidence="1 4" id="KW-0808">Transferase</keyword>
<dbReference type="AlphaFoldDB" id="A0A833N3D2"/>
<evidence type="ECO:0000313" key="4">
    <source>
        <dbReference type="EMBL" id="KAB7785654.1"/>
    </source>
</evidence>
<dbReference type="SUPFAM" id="SSF46785">
    <property type="entry name" value="Winged helix' DNA-binding domain"/>
    <property type="match status" value="1"/>
</dbReference>
<dbReference type="InterPro" id="IPR036390">
    <property type="entry name" value="WH_DNA-bd_sf"/>
</dbReference>